<organism evidence="2 3">
    <name type="scientific">Wickerhamiella sorbophila</name>
    <dbReference type="NCBI Taxonomy" id="45607"/>
    <lineage>
        <taxon>Eukaryota</taxon>
        <taxon>Fungi</taxon>
        <taxon>Dikarya</taxon>
        <taxon>Ascomycota</taxon>
        <taxon>Saccharomycotina</taxon>
        <taxon>Dipodascomycetes</taxon>
        <taxon>Dipodascales</taxon>
        <taxon>Trichomonascaceae</taxon>
        <taxon>Wickerhamiella</taxon>
    </lineage>
</organism>
<dbReference type="AlphaFoldDB" id="A0A2T0FFF8"/>
<gene>
    <name evidence="2" type="ORF">B9G98_01309</name>
</gene>
<sequence>MLWLLSLLTTFTAVFAADINTLMYDVGNLTANVNALDSLVVNFKHGFFNDIVPLIKLQNAAVDLGSEIQSVTNDFNNTAQLDAQDTLAIATPLANIVSPLQKVLTDINNAKPQFDKAILDFLSASCIIKGHVAHLQKVTDQLINQVEITIYPPFAGVIGPLKQQVDDAFKATLNGPYAKVVALYIPFKL</sequence>
<evidence type="ECO:0008006" key="4">
    <source>
        <dbReference type="Google" id="ProtNLM"/>
    </source>
</evidence>
<evidence type="ECO:0000313" key="3">
    <source>
        <dbReference type="Proteomes" id="UP000238350"/>
    </source>
</evidence>
<dbReference type="EMBL" id="NDIQ01000001">
    <property type="protein sequence ID" value="PRT53689.1"/>
    <property type="molecule type" value="Genomic_DNA"/>
</dbReference>
<keyword evidence="1" id="KW-0732">Signal</keyword>
<feature type="chain" id="PRO_5015674309" description="Cell wall mannoprotein 1" evidence="1">
    <location>
        <begin position="17"/>
        <end position="189"/>
    </location>
</feature>
<dbReference type="RefSeq" id="XP_024663635.1">
    <property type="nucleotide sequence ID" value="XM_024807867.1"/>
</dbReference>
<dbReference type="GeneID" id="36515058"/>
<proteinExistence type="predicted"/>
<keyword evidence="3" id="KW-1185">Reference proteome</keyword>
<evidence type="ECO:0000256" key="1">
    <source>
        <dbReference type="SAM" id="SignalP"/>
    </source>
</evidence>
<evidence type="ECO:0000313" key="2">
    <source>
        <dbReference type="EMBL" id="PRT53689.1"/>
    </source>
</evidence>
<accession>A0A2T0FFF8</accession>
<feature type="signal peptide" evidence="1">
    <location>
        <begin position="1"/>
        <end position="16"/>
    </location>
</feature>
<dbReference type="InterPro" id="IPR021054">
    <property type="entry name" value="Cell_wall_mannoprotein_1"/>
</dbReference>
<reference evidence="2 3" key="1">
    <citation type="submission" date="2017-04" db="EMBL/GenBank/DDBJ databases">
        <title>Genome sequencing of [Candida] sorbophila.</title>
        <authorList>
            <person name="Ahn J.O."/>
        </authorList>
    </citation>
    <scope>NUCLEOTIDE SEQUENCE [LARGE SCALE GENOMIC DNA]</scope>
    <source>
        <strain evidence="2 3">DS02</strain>
    </source>
</reference>
<name>A0A2T0FFF8_9ASCO</name>
<comment type="caution">
    <text evidence="2">The sequence shown here is derived from an EMBL/GenBank/DDBJ whole genome shotgun (WGS) entry which is preliminary data.</text>
</comment>
<dbReference type="Proteomes" id="UP000238350">
    <property type="component" value="Unassembled WGS sequence"/>
</dbReference>
<protein>
    <recommendedName>
        <fullName evidence="4">Cell wall mannoprotein 1</fullName>
    </recommendedName>
</protein>
<dbReference type="Gene3D" id="1.20.1280.140">
    <property type="match status" value="1"/>
</dbReference>
<dbReference type="Pfam" id="PF12296">
    <property type="entry name" value="HsbA"/>
    <property type="match status" value="1"/>
</dbReference>